<comment type="similarity">
    <text evidence="1">Belongs to the enoyl-CoA hydratase/isomerase family.</text>
</comment>
<dbReference type="InterPro" id="IPR014748">
    <property type="entry name" value="Enoyl-CoA_hydra_C"/>
</dbReference>
<proteinExistence type="inferred from homology"/>
<dbReference type="CDD" id="cd06558">
    <property type="entry name" value="crotonase-like"/>
    <property type="match status" value="1"/>
</dbReference>
<dbReference type="InterPro" id="IPR001753">
    <property type="entry name" value="Enoyl-CoA_hydra/iso"/>
</dbReference>
<gene>
    <name evidence="2" type="ORF">GHK86_15520</name>
</gene>
<reference evidence="2 3" key="1">
    <citation type="submission" date="2019-11" db="EMBL/GenBank/DDBJ databases">
        <title>Acidiferrimicrobium australis gen. nov., sp. nov., an acidophilic and obligately heterotrophic, member of the Actinobacteria that catalyses dissimilatory oxido- reduction of iron isolated from metal-rich acidic water in Chile.</title>
        <authorList>
            <person name="Gonzalez D."/>
            <person name="Huber K."/>
            <person name="Hedrich S."/>
            <person name="Rojas-Villalobos C."/>
            <person name="Quatrini R."/>
            <person name="Dinamarca M.A."/>
            <person name="Schwarz A."/>
            <person name="Canales C."/>
            <person name="Nancucheo I."/>
        </authorList>
    </citation>
    <scope>NUCLEOTIDE SEQUENCE [LARGE SCALE GENOMIC DNA]</scope>
    <source>
        <strain evidence="2 3">USS-CCA1</strain>
    </source>
</reference>
<dbReference type="Gene3D" id="3.90.226.10">
    <property type="entry name" value="2-enoyl-CoA Hydratase, Chain A, domain 1"/>
    <property type="match status" value="1"/>
</dbReference>
<protein>
    <submittedName>
        <fullName evidence="2">Enoyl-CoA hydratase/isomerase family protein</fullName>
    </submittedName>
</protein>
<dbReference type="PANTHER" id="PTHR43459:SF1">
    <property type="entry name" value="EG:BACN32G11.4 PROTEIN"/>
    <property type="match status" value="1"/>
</dbReference>
<dbReference type="Gene3D" id="1.10.12.10">
    <property type="entry name" value="Lyase 2-enoyl-coa Hydratase, Chain A, domain 2"/>
    <property type="match status" value="1"/>
</dbReference>
<sequence length="155" mass="16276">GGLALVCASDVRLAASTARFAVSFVRVGLSGCDIGTSWLLPRLVGAGRAHELMLTGRLFDAAEAERIGLVTSVVPDAELLEAAYREAELILGNAPFGVEMTKQTMWAALEAPSLPAAVALENRTQVLCLGGDDFAEAVAAFRGRRPPRWAPAARG</sequence>
<name>A0ABW9QW80_9ACTN</name>
<dbReference type="Pfam" id="PF00378">
    <property type="entry name" value="ECH_1"/>
    <property type="match status" value="1"/>
</dbReference>
<organism evidence="2 3">
    <name type="scientific">Acidiferrimicrobium australe</name>
    <dbReference type="NCBI Taxonomy" id="2664430"/>
    <lineage>
        <taxon>Bacteria</taxon>
        <taxon>Bacillati</taxon>
        <taxon>Actinomycetota</taxon>
        <taxon>Acidimicrobiia</taxon>
        <taxon>Acidimicrobiales</taxon>
        <taxon>Acidimicrobiaceae</taxon>
        <taxon>Acidiferrimicrobium</taxon>
    </lineage>
</organism>
<comment type="caution">
    <text evidence="2">The sequence shown here is derived from an EMBL/GenBank/DDBJ whole genome shotgun (WGS) entry which is preliminary data.</text>
</comment>
<accession>A0ABW9QW80</accession>
<evidence type="ECO:0000313" key="2">
    <source>
        <dbReference type="EMBL" id="MST34125.1"/>
    </source>
</evidence>
<dbReference type="InterPro" id="IPR029045">
    <property type="entry name" value="ClpP/crotonase-like_dom_sf"/>
</dbReference>
<dbReference type="SUPFAM" id="SSF52096">
    <property type="entry name" value="ClpP/crotonase"/>
    <property type="match status" value="1"/>
</dbReference>
<dbReference type="PANTHER" id="PTHR43459">
    <property type="entry name" value="ENOYL-COA HYDRATASE"/>
    <property type="match status" value="1"/>
</dbReference>
<dbReference type="EMBL" id="WJHE01000860">
    <property type="protein sequence ID" value="MST34125.1"/>
    <property type="molecule type" value="Genomic_DNA"/>
</dbReference>
<evidence type="ECO:0000256" key="1">
    <source>
        <dbReference type="ARBA" id="ARBA00005254"/>
    </source>
</evidence>
<dbReference type="Proteomes" id="UP000437736">
    <property type="component" value="Unassembled WGS sequence"/>
</dbReference>
<evidence type="ECO:0000313" key="3">
    <source>
        <dbReference type="Proteomes" id="UP000437736"/>
    </source>
</evidence>
<feature type="non-terminal residue" evidence="2">
    <location>
        <position position="1"/>
    </location>
</feature>
<keyword evidence="3" id="KW-1185">Reference proteome</keyword>